<keyword evidence="2" id="KW-1185">Reference proteome</keyword>
<gene>
    <name evidence="1" type="ORF">ST32_0032</name>
</gene>
<protein>
    <submittedName>
        <fullName evidence="1">Uncharacterized protein</fullName>
    </submittedName>
</protein>
<dbReference type="EMBL" id="MF044458">
    <property type="protein sequence ID" value="ASD54015.1"/>
    <property type="molecule type" value="Genomic_DNA"/>
</dbReference>
<reference evidence="2" key="1">
    <citation type="submission" date="2017-05" db="EMBL/GenBank/DDBJ databases">
        <title>ST32 complete genome sequence.</title>
        <authorList>
            <person name="Liu X."/>
            <person name="Liu H."/>
        </authorList>
    </citation>
    <scope>NUCLEOTIDE SEQUENCE [LARGE SCALE GENOMIC DNA]</scope>
</reference>
<organism evidence="1 2">
    <name type="scientific">Escherichia phage ST32</name>
    <dbReference type="NCBI Taxonomy" id="2005048"/>
    <lineage>
        <taxon>Viruses</taxon>
        <taxon>Duplodnaviria</taxon>
        <taxon>Heunggongvirae</taxon>
        <taxon>Uroviricota</taxon>
        <taxon>Caudoviricetes</taxon>
        <taxon>Chaseviridae</taxon>
        <taxon>Cleopatravirinae</taxon>
        <taxon>Carltongylesvirus</taxon>
        <taxon>Carltongylesvirus ST32</taxon>
    </lineage>
</organism>
<name>A0A218MAN5_9CAUD</name>
<proteinExistence type="predicted"/>
<dbReference type="Proteomes" id="UP000222133">
    <property type="component" value="Segment"/>
</dbReference>
<evidence type="ECO:0000313" key="1">
    <source>
        <dbReference type="EMBL" id="ASD54015.1"/>
    </source>
</evidence>
<sequence length="112" mass="12274">MAKIVTVTQYEANDGSLFLTEAECNAHDFKLENGAKIEKAAEAYLNTVGAIDRSRSMQKNTIEQFLAFYLPWVEAGEPEVERTKFDTPKEAKVADASVADAAEAAVEEAPVF</sequence>
<accession>A0A218MAN5</accession>
<evidence type="ECO:0000313" key="2">
    <source>
        <dbReference type="Proteomes" id="UP000222133"/>
    </source>
</evidence>